<keyword evidence="1" id="KW-0472">Membrane</keyword>
<evidence type="ECO:0000256" key="1">
    <source>
        <dbReference type="SAM" id="Phobius"/>
    </source>
</evidence>
<dbReference type="AlphaFoldDB" id="A0A553JYH2"/>
<comment type="caution">
    <text evidence="2">The sequence shown here is derived from an EMBL/GenBank/DDBJ whole genome shotgun (WGS) entry which is preliminary data.</text>
</comment>
<dbReference type="OrthoDB" id="119790at2"/>
<name>A0A553JYH2_9ACTN</name>
<protein>
    <submittedName>
        <fullName evidence="2">DUF4267 domain-containing protein</fullName>
    </submittedName>
</protein>
<dbReference type="Proteomes" id="UP000317638">
    <property type="component" value="Unassembled WGS sequence"/>
</dbReference>
<dbReference type="InterPro" id="IPR025363">
    <property type="entry name" value="DUF4267"/>
</dbReference>
<dbReference type="RefSeq" id="WP_143938948.1">
    <property type="nucleotide sequence ID" value="NZ_VKKG01000005.1"/>
</dbReference>
<feature type="transmembrane region" description="Helical" evidence="1">
    <location>
        <begin position="102"/>
        <end position="125"/>
    </location>
</feature>
<dbReference type="Pfam" id="PF14087">
    <property type="entry name" value="DUF4267"/>
    <property type="match status" value="1"/>
</dbReference>
<gene>
    <name evidence="2" type="ORF">FOJ82_13245</name>
</gene>
<organism evidence="2 3">
    <name type="scientific">Tessaracoccus rhinocerotis</name>
    <dbReference type="NCBI Taxonomy" id="1689449"/>
    <lineage>
        <taxon>Bacteria</taxon>
        <taxon>Bacillati</taxon>
        <taxon>Actinomycetota</taxon>
        <taxon>Actinomycetes</taxon>
        <taxon>Propionibacteriales</taxon>
        <taxon>Propionibacteriaceae</taxon>
        <taxon>Tessaracoccus</taxon>
    </lineage>
</organism>
<keyword evidence="3" id="KW-1185">Reference proteome</keyword>
<proteinExistence type="predicted"/>
<keyword evidence="1" id="KW-1133">Transmembrane helix</keyword>
<accession>A0A553JYH2</accession>
<evidence type="ECO:0000313" key="3">
    <source>
        <dbReference type="Proteomes" id="UP000317638"/>
    </source>
</evidence>
<dbReference type="EMBL" id="VKKG01000005">
    <property type="protein sequence ID" value="TRY17484.1"/>
    <property type="molecule type" value="Genomic_DNA"/>
</dbReference>
<evidence type="ECO:0000313" key="2">
    <source>
        <dbReference type="EMBL" id="TRY17484.1"/>
    </source>
</evidence>
<keyword evidence="1" id="KW-0812">Transmembrane</keyword>
<sequence>MMEITATVLAGLVAAAVILMGCRAFWAPEGAVAFGIPGTPAKDRAFHAWIAVKGVRDIACGVFLAVLLLLGPAPLMGWFMLIAAGIPASDAVIVLRSRGPRAAVYGIHGPTALTMLGISLLLLVVQPSPIL</sequence>
<reference evidence="2 3" key="1">
    <citation type="submission" date="2019-07" db="EMBL/GenBank/DDBJ databases">
        <authorList>
            <person name="Zhou L.-Y."/>
        </authorList>
    </citation>
    <scope>NUCLEOTIDE SEQUENCE [LARGE SCALE GENOMIC DNA]</scope>
    <source>
        <strain evidence="2 3">YIM 101269</strain>
    </source>
</reference>